<keyword evidence="2" id="KW-1185">Reference proteome</keyword>
<evidence type="ECO:0000313" key="2">
    <source>
        <dbReference type="Proteomes" id="UP001219568"/>
    </source>
</evidence>
<organism evidence="1 2">
    <name type="scientific">Penicillium canescens</name>
    <dbReference type="NCBI Taxonomy" id="5083"/>
    <lineage>
        <taxon>Eukaryota</taxon>
        <taxon>Fungi</taxon>
        <taxon>Dikarya</taxon>
        <taxon>Ascomycota</taxon>
        <taxon>Pezizomycotina</taxon>
        <taxon>Eurotiomycetes</taxon>
        <taxon>Eurotiomycetidae</taxon>
        <taxon>Eurotiales</taxon>
        <taxon>Aspergillaceae</taxon>
        <taxon>Penicillium</taxon>
    </lineage>
</organism>
<evidence type="ECO:0000313" key="1">
    <source>
        <dbReference type="EMBL" id="KAJ6038855.1"/>
    </source>
</evidence>
<dbReference type="EMBL" id="JAQJZL010000008">
    <property type="protein sequence ID" value="KAJ6038855.1"/>
    <property type="molecule type" value="Genomic_DNA"/>
</dbReference>
<comment type="caution">
    <text evidence="1">The sequence shown here is derived from an EMBL/GenBank/DDBJ whole genome shotgun (WGS) entry which is preliminary data.</text>
</comment>
<name>A0AAD6N7N2_PENCN</name>
<dbReference type="AlphaFoldDB" id="A0AAD6N7N2"/>
<sequence>MPRQRRSFEFESKLGDEMCCAPLKYLWASSQVSSSPSNKLPGSKKWDEVMSGGIAWALEKPAAGPFVINSD</sequence>
<dbReference type="Proteomes" id="UP001219568">
    <property type="component" value="Unassembled WGS sequence"/>
</dbReference>
<protein>
    <submittedName>
        <fullName evidence="1">Uncharacterized protein</fullName>
    </submittedName>
</protein>
<proteinExistence type="predicted"/>
<reference evidence="1" key="1">
    <citation type="journal article" date="2023" name="IMA Fungus">
        <title>Comparative genomic study of the Penicillium genus elucidates a diverse pangenome and 15 lateral gene transfer events.</title>
        <authorList>
            <person name="Petersen C."/>
            <person name="Sorensen T."/>
            <person name="Nielsen M.R."/>
            <person name="Sondergaard T.E."/>
            <person name="Sorensen J.L."/>
            <person name="Fitzpatrick D.A."/>
            <person name="Frisvad J.C."/>
            <person name="Nielsen K.L."/>
        </authorList>
    </citation>
    <scope>NUCLEOTIDE SEQUENCE</scope>
    <source>
        <strain evidence="1">IBT 15450</strain>
    </source>
</reference>
<gene>
    <name evidence="1" type="ORF">N7460_007572</name>
</gene>
<accession>A0AAD6N7N2</accession>
<reference evidence="1" key="2">
    <citation type="submission" date="2023-01" db="EMBL/GenBank/DDBJ databases">
        <authorList>
            <person name="Petersen C."/>
        </authorList>
    </citation>
    <scope>NUCLEOTIDE SEQUENCE</scope>
    <source>
        <strain evidence="1">IBT 15450</strain>
    </source>
</reference>